<evidence type="ECO:0000259" key="2">
    <source>
        <dbReference type="Pfam" id="PF15447"/>
    </source>
</evidence>
<dbReference type="InterPro" id="IPR029210">
    <property type="entry name" value="PfEMP1_NTS"/>
</dbReference>
<feature type="domain" description="Plasmodium falciparum erythrocyte membrane protein-1 N-terminal segment" evidence="2">
    <location>
        <begin position="19"/>
        <end position="51"/>
    </location>
</feature>
<accession>A0A024UWH3</accession>
<dbReference type="FunFam" id="1.20.58.830:FF:000003">
    <property type="entry name" value="Erythrocyte membrane protein 1, PfEMP1"/>
    <property type="match status" value="1"/>
</dbReference>
<dbReference type="Pfam" id="PF21807">
    <property type="entry name" value="PfEMP1_CIDRalpha1_dom"/>
    <property type="match status" value="1"/>
</dbReference>
<reference evidence="5 6" key="2">
    <citation type="submission" date="2013-02" db="EMBL/GenBank/DDBJ databases">
        <title>The Genome Sequence of Plasmodium falciparum Vietnam Oak-Knoll (FVO).</title>
        <authorList>
            <consortium name="The Broad Institute Genome Sequencing Platform"/>
            <consortium name="The Broad Institute Genome Sequencing Center for Infectious Disease"/>
            <person name="Neafsey D."/>
            <person name="Cheeseman I."/>
            <person name="Volkman S."/>
            <person name="Adams J."/>
            <person name="Walker B."/>
            <person name="Young S.K."/>
            <person name="Zeng Q."/>
            <person name="Gargeya S."/>
            <person name="Fitzgerald M."/>
            <person name="Haas B."/>
            <person name="Abouelleil A."/>
            <person name="Alvarado L."/>
            <person name="Arachchi H.M."/>
            <person name="Berlin A.M."/>
            <person name="Chapman S.B."/>
            <person name="Dewar J."/>
            <person name="Goldberg J."/>
            <person name="Griggs A."/>
            <person name="Gujja S."/>
            <person name="Hansen M."/>
            <person name="Howarth C."/>
            <person name="Imamovic A."/>
            <person name="Larimer J."/>
            <person name="McCowan C."/>
            <person name="Murphy C."/>
            <person name="Neiman D."/>
            <person name="Pearson M."/>
            <person name="Priest M."/>
            <person name="Roberts A."/>
            <person name="Saif S."/>
            <person name="Shea T."/>
            <person name="Sisk P."/>
            <person name="Sykes S."/>
            <person name="Wortman J."/>
            <person name="Nusbaum C."/>
            <person name="Birren B."/>
        </authorList>
    </citation>
    <scope>NUCLEOTIDE SEQUENCE [LARGE SCALE GENOMIC DNA]</scope>
    <source>
        <strain evidence="6">Vietnam Oak-Knoll (FVO)</strain>
    </source>
</reference>
<feature type="domain" description="PfEMP1 CIDRalpha1" evidence="3">
    <location>
        <begin position="531"/>
        <end position="566"/>
    </location>
</feature>
<proteinExistence type="predicted"/>
<dbReference type="Pfam" id="PF22672">
    <property type="entry name" value="DBL_C"/>
    <property type="match status" value="1"/>
</dbReference>
<evidence type="ECO:0000313" key="5">
    <source>
        <dbReference type="EMBL" id="ETW15123.1"/>
    </source>
</evidence>
<reference evidence="5 6" key="1">
    <citation type="submission" date="2013-02" db="EMBL/GenBank/DDBJ databases">
        <title>The Genome Annotation of Plasmodium falciparum Vietnam Oak-Knoll (FVO).</title>
        <authorList>
            <consortium name="The Broad Institute Genome Sequencing Platform"/>
            <consortium name="The Broad Institute Genome Sequencing Center for Infectious Disease"/>
            <person name="Neafsey D."/>
            <person name="Hoffman S."/>
            <person name="Volkman S."/>
            <person name="Rosenthal P."/>
            <person name="Walker B."/>
            <person name="Young S.K."/>
            <person name="Zeng Q."/>
            <person name="Gargeya S."/>
            <person name="Fitzgerald M."/>
            <person name="Haas B."/>
            <person name="Abouelleil A."/>
            <person name="Allen A.W."/>
            <person name="Alvarado L."/>
            <person name="Arachchi H.M."/>
            <person name="Berlin A.M."/>
            <person name="Chapman S.B."/>
            <person name="Gainer-Dewar J."/>
            <person name="Goldberg J."/>
            <person name="Griggs A."/>
            <person name="Gujja S."/>
            <person name="Hansen M."/>
            <person name="Howarth C."/>
            <person name="Imamovic A."/>
            <person name="Ireland A."/>
            <person name="Larimer J."/>
            <person name="McCowan C."/>
            <person name="Murphy C."/>
            <person name="Pearson M."/>
            <person name="Poon T.W."/>
            <person name="Priest M."/>
            <person name="Roberts A."/>
            <person name="Saif S."/>
            <person name="Shea T."/>
            <person name="Sisk P."/>
            <person name="Sykes S."/>
            <person name="Wortman J."/>
            <person name="Nusbaum C."/>
            <person name="Birren B."/>
        </authorList>
    </citation>
    <scope>NUCLEOTIDE SEQUENCE [LARGE SCALE GENOMIC DNA]</scope>
    <source>
        <strain evidence="6">Vietnam Oak-Knoll (FVO)</strain>
    </source>
</reference>
<dbReference type="SUPFAM" id="SSF140924">
    <property type="entry name" value="Duffy binding domain-like"/>
    <property type="match status" value="2"/>
</dbReference>
<dbReference type="Gene3D" id="1.20.1310.20">
    <property type="entry name" value="Duffy-antigen binding domain"/>
    <property type="match status" value="1"/>
</dbReference>
<name>A0A024UWH3_PLAFA</name>
<dbReference type="Gene3D" id="1.20.58.830">
    <property type="match status" value="1"/>
</dbReference>
<organism evidence="5 6">
    <name type="scientific">Plasmodium falciparum Vietnam Oak-Knoll</name>
    <name type="common">FVO</name>
    <dbReference type="NCBI Taxonomy" id="1036723"/>
    <lineage>
        <taxon>Eukaryota</taxon>
        <taxon>Sar</taxon>
        <taxon>Alveolata</taxon>
        <taxon>Apicomplexa</taxon>
        <taxon>Aconoidasida</taxon>
        <taxon>Haemosporida</taxon>
        <taxon>Plasmodiidae</taxon>
        <taxon>Plasmodium</taxon>
        <taxon>Plasmodium (Laverania)</taxon>
    </lineage>
</organism>
<evidence type="ECO:0000259" key="4">
    <source>
        <dbReference type="Pfam" id="PF22672"/>
    </source>
</evidence>
<evidence type="ECO:0000259" key="1">
    <source>
        <dbReference type="Pfam" id="PF05424"/>
    </source>
</evidence>
<dbReference type="FunFam" id="1.20.1310.20:FF:000001">
    <property type="entry name" value="Erythrocyte membrane protein 1, PfEMP1"/>
    <property type="match status" value="1"/>
</dbReference>
<dbReference type="GO" id="GO:0016020">
    <property type="term" value="C:membrane"/>
    <property type="evidence" value="ECO:0007669"/>
    <property type="project" value="InterPro"/>
</dbReference>
<dbReference type="Pfam" id="PF15447">
    <property type="entry name" value="NTS"/>
    <property type="match status" value="1"/>
</dbReference>
<feature type="domain" description="Duffy-antigen binding" evidence="1">
    <location>
        <begin position="123"/>
        <end position="307"/>
    </location>
</feature>
<evidence type="ECO:0000259" key="3">
    <source>
        <dbReference type="Pfam" id="PF21807"/>
    </source>
</evidence>
<dbReference type="InterPro" id="IPR042202">
    <property type="entry name" value="Duffy-ag-bd_sf"/>
</dbReference>
<dbReference type="GO" id="GO:0046789">
    <property type="term" value="F:host cell surface receptor binding"/>
    <property type="evidence" value="ECO:0007669"/>
    <property type="project" value="InterPro"/>
</dbReference>
<dbReference type="Pfam" id="PF05424">
    <property type="entry name" value="Duffy_binding"/>
    <property type="match status" value="1"/>
</dbReference>
<dbReference type="Proteomes" id="UP000030690">
    <property type="component" value="Unassembled WGS sequence"/>
</dbReference>
<feature type="domain" description="Duffy-binding-like" evidence="4">
    <location>
        <begin position="311"/>
        <end position="465"/>
    </location>
</feature>
<feature type="non-terminal residue" evidence="5">
    <location>
        <position position="566"/>
    </location>
</feature>
<dbReference type="InterPro" id="IPR054595">
    <property type="entry name" value="DBL_C"/>
</dbReference>
<dbReference type="InterPro" id="IPR049158">
    <property type="entry name" value="PfEMP1_CIDRalpha1_dom"/>
</dbReference>
<dbReference type="EMBL" id="KI925258">
    <property type="protein sequence ID" value="ETW15123.1"/>
    <property type="molecule type" value="Genomic_DNA"/>
</dbReference>
<protein>
    <submittedName>
        <fullName evidence="5">Uncharacterized protein</fullName>
    </submittedName>
</protein>
<dbReference type="AlphaFoldDB" id="A0A024UWH3"/>
<sequence>MARGGGQVGGDGIEDGTTKHLLDSIGKIVHDLVKKEAADYRNALQGHLENAIFEKDPNDQQTPQDPCLLIHEYHTTATEGHNKENPCEKRSNVRFSYTEGSECNKSKIKGNKDNEDKEGKSEGACAPFRRLSLCDYNLENISDFDHINNHTLLADVCLAAKFEGESITQNHGKYQLSYPDSHYEICTMLARSFADIGDIVRGRDLYRGDNREKTKLEKKLKKIFGIIYGKLDKKDRYQNDGDNYFQLREDWWTENRETVWKAITCGHPGGTYFRRTCSNDQRRTNHNCRCAAGDVPTYFDYVPQYLRWFEEWAEEFCRKKKHKLKDVKTNCRERNKDDEERYCDRNGFDCERTIYKESYFVIDKGCNTCSVSCRPYESWIDNQKKEFLKQKNKYADEINGASGIRRLRRAATTSNYDNGYEKKFYEELKGNYSDVNDFLGLLNNEKACKEVQDDKGGTIHFEKVNSGSTNGDGDGSNKTFSHSEYCQPCPDCGVEHLGGGIFKKKNENKSGECEVAKNVYNRPDGVKEHYINFLYSGDGKQDITEKLKEFCEKQHKEDVKKNEKWQ</sequence>
<gene>
    <name evidence="5" type="ORF">PFFVO_05963</name>
</gene>
<dbReference type="InterPro" id="IPR008602">
    <property type="entry name" value="Duffy-antigen-binding"/>
</dbReference>
<evidence type="ECO:0000313" key="6">
    <source>
        <dbReference type="Proteomes" id="UP000030690"/>
    </source>
</evidence>